<dbReference type="RefSeq" id="WP_350258538.1">
    <property type="nucleotide sequence ID" value="NZ_CP138335.1"/>
</dbReference>
<accession>A0AAU7V7T4</accession>
<evidence type="ECO:0000256" key="6">
    <source>
        <dbReference type="ARBA" id="ARBA00022683"/>
    </source>
</evidence>
<dbReference type="GO" id="GO:0090563">
    <property type="term" value="F:protein-phosphocysteine-sugar phosphotransferase activity"/>
    <property type="evidence" value="ECO:0007669"/>
    <property type="project" value="TreeGrafter"/>
</dbReference>
<keyword evidence="4" id="KW-0762">Sugar transport</keyword>
<dbReference type="GO" id="GO:0008982">
    <property type="term" value="F:protein-N(PI)-phosphohistidine-sugar phosphotransferase activity"/>
    <property type="evidence" value="ECO:0007669"/>
    <property type="project" value="InterPro"/>
</dbReference>
<dbReference type="InterPro" id="IPR018113">
    <property type="entry name" value="PTrfase_EIIB_Cys"/>
</dbReference>
<evidence type="ECO:0000256" key="10">
    <source>
        <dbReference type="ARBA" id="ARBA00023136"/>
    </source>
</evidence>
<dbReference type="SUPFAM" id="SSF55604">
    <property type="entry name" value="Glucose permease domain IIB"/>
    <property type="match status" value="1"/>
</dbReference>
<keyword evidence="2" id="KW-0813">Transport</keyword>
<evidence type="ECO:0000256" key="4">
    <source>
        <dbReference type="ARBA" id="ARBA00022597"/>
    </source>
</evidence>
<gene>
    <name evidence="16" type="ORF">SAC06_01935</name>
</gene>
<dbReference type="PANTHER" id="PTHR30009:SF12">
    <property type="entry name" value="PHOSPHOTRANSFERASE IIC COMPONENT GLVC"/>
    <property type="match status" value="1"/>
</dbReference>
<dbReference type="Gene3D" id="3.30.1360.60">
    <property type="entry name" value="Glucose permease domain IIB"/>
    <property type="match status" value="1"/>
</dbReference>
<protein>
    <submittedName>
        <fullName evidence="16">PTS transporter subunit EIIC</fullName>
    </submittedName>
</protein>
<feature type="domain" description="PTS EIIC type-1" evidence="15">
    <location>
        <begin position="3"/>
        <end position="427"/>
    </location>
</feature>
<dbReference type="InterPro" id="IPR036878">
    <property type="entry name" value="Glu_permease_IIB"/>
</dbReference>
<feature type="transmembrane region" description="Helical" evidence="13">
    <location>
        <begin position="293"/>
        <end position="312"/>
    </location>
</feature>
<dbReference type="GO" id="GO:0005886">
    <property type="term" value="C:plasma membrane"/>
    <property type="evidence" value="ECO:0007669"/>
    <property type="project" value="UniProtKB-SubCell"/>
</dbReference>
<feature type="transmembrane region" description="Helical" evidence="13">
    <location>
        <begin position="139"/>
        <end position="162"/>
    </location>
</feature>
<dbReference type="InterPro" id="IPR001996">
    <property type="entry name" value="PTS_IIB_1"/>
</dbReference>
<evidence type="ECO:0000259" key="15">
    <source>
        <dbReference type="PROSITE" id="PS51103"/>
    </source>
</evidence>
<evidence type="ECO:0000256" key="11">
    <source>
        <dbReference type="PROSITE-ProRule" id="PRU00421"/>
    </source>
</evidence>
<keyword evidence="6" id="KW-0598">Phosphotransferase system</keyword>
<dbReference type="EMBL" id="CP138335">
    <property type="protein sequence ID" value="XBW08339.1"/>
    <property type="molecule type" value="Genomic_DNA"/>
</dbReference>
<dbReference type="GO" id="GO:0016301">
    <property type="term" value="F:kinase activity"/>
    <property type="evidence" value="ECO:0007669"/>
    <property type="project" value="UniProtKB-KW"/>
</dbReference>
<evidence type="ECO:0000256" key="12">
    <source>
        <dbReference type="SAM" id="MobiDB-lite"/>
    </source>
</evidence>
<dbReference type="KEGG" id="sapp:SAC06_01935"/>
<dbReference type="InterPro" id="IPR050429">
    <property type="entry name" value="PTS_Glucose_EIICBA"/>
</dbReference>
<evidence type="ECO:0000256" key="13">
    <source>
        <dbReference type="SAM" id="Phobius"/>
    </source>
</evidence>
<feature type="transmembrane region" description="Helical" evidence="13">
    <location>
        <begin position="183"/>
        <end position="203"/>
    </location>
</feature>
<dbReference type="Pfam" id="PF00367">
    <property type="entry name" value="PTS_EIIB"/>
    <property type="match status" value="1"/>
</dbReference>
<dbReference type="GO" id="GO:0009401">
    <property type="term" value="P:phosphoenolpyruvate-dependent sugar phosphotransferase system"/>
    <property type="evidence" value="ECO:0007669"/>
    <property type="project" value="UniProtKB-KW"/>
</dbReference>
<evidence type="ECO:0000256" key="1">
    <source>
        <dbReference type="ARBA" id="ARBA00004651"/>
    </source>
</evidence>
<keyword evidence="9 13" id="KW-1133">Transmembrane helix</keyword>
<feature type="domain" description="PTS EIIB type-1" evidence="14">
    <location>
        <begin position="496"/>
        <end position="576"/>
    </location>
</feature>
<feature type="transmembrane region" description="Helical" evidence="13">
    <location>
        <begin position="12"/>
        <end position="41"/>
    </location>
</feature>
<keyword evidence="10 13" id="KW-0472">Membrane</keyword>
<evidence type="ECO:0000256" key="9">
    <source>
        <dbReference type="ARBA" id="ARBA00022989"/>
    </source>
</evidence>
<evidence type="ECO:0000259" key="14">
    <source>
        <dbReference type="PROSITE" id="PS51098"/>
    </source>
</evidence>
<feature type="transmembrane region" description="Helical" evidence="13">
    <location>
        <begin position="319"/>
        <end position="335"/>
    </location>
</feature>
<keyword evidence="5" id="KW-0808">Transferase</keyword>
<dbReference type="PANTHER" id="PTHR30009">
    <property type="entry name" value="CYTOCHROME C-TYPE SYNTHESIS PROTEIN AND PTS TRANSMEMBRANE COMPONENT"/>
    <property type="match status" value="1"/>
</dbReference>
<name>A0AAU7V7T4_9ACTO</name>
<feature type="region of interest" description="Disordered" evidence="12">
    <location>
        <begin position="445"/>
        <end position="486"/>
    </location>
</feature>
<dbReference type="InterPro" id="IPR003352">
    <property type="entry name" value="PTS_EIIC"/>
</dbReference>
<feature type="transmembrane region" description="Helical" evidence="13">
    <location>
        <begin position="85"/>
        <end position="105"/>
    </location>
</feature>
<feature type="transmembrane region" description="Helical" evidence="13">
    <location>
        <begin position="392"/>
        <end position="415"/>
    </location>
</feature>
<sequence>MRTRIQGKLQQFAGAMMVPIILLVAVGLFVGVGAAFTNYILQEGTIPWRIADVFVQIGFMIMNTLPMWFAVGIAFTLAKKEKGWAALNGLVVFFSLHTVISAWAASQGITAESTEVDYLVSTGMSPTQALEYNALWTQLLGIFTVNAGLFTGLIAGLAAAFVHNRLIGVKVPTMLSFFAGPRLGILGSMVAAVVLGIAFFYIWPGVAAGLQGITRFITASGLFGTFAFGTLDKMLLPLGLHHLIAFPIEYTQVGGTMEIDGQTFEGVRNIMAGQSASADATGYITRNFTTGRLLFMFGGIPGMALAMYRTAFPKNRKKVAALLIPAVLTAVVVGVTEPFEFTFVFIAPLVYYLVYAPLAGLAYVLMEVLNVSILGQGGLFMIPNLLQPQKVHAWPLLILIPVYFALYYFIFKFLITKFNLKTPGRGEDEEEIGFATKEQVRAKYGSEAPTSRAPGTAEVSEPPPGESSADPSDEPEVASPDTSAGVATKVAVQEKEKLEDRIVEALGGPTNIEEVSCCASRLRVTVTDPSKVVDERTWKTQYEALGLVSQGNYLQVIYGPRVIQLTSNIKSLLGID</sequence>
<evidence type="ECO:0000256" key="8">
    <source>
        <dbReference type="ARBA" id="ARBA00022777"/>
    </source>
</evidence>
<dbReference type="Pfam" id="PF02378">
    <property type="entry name" value="PTS_EIIC"/>
    <property type="match status" value="1"/>
</dbReference>
<keyword evidence="7 13" id="KW-0812">Transmembrane</keyword>
<comment type="subcellular location">
    <subcellularLocation>
        <location evidence="1">Cell membrane</location>
        <topology evidence="1">Multi-pass membrane protein</topology>
    </subcellularLocation>
</comment>
<dbReference type="PROSITE" id="PS51103">
    <property type="entry name" value="PTS_EIIC_TYPE_1"/>
    <property type="match status" value="1"/>
</dbReference>
<feature type="transmembrane region" description="Helical" evidence="13">
    <location>
        <begin position="53"/>
        <end position="78"/>
    </location>
</feature>
<dbReference type="AlphaFoldDB" id="A0AAU7V7T4"/>
<evidence type="ECO:0000256" key="7">
    <source>
        <dbReference type="ARBA" id="ARBA00022692"/>
    </source>
</evidence>
<feature type="active site" description="Phosphocysteine intermediate; for EIIB activity" evidence="11">
    <location>
        <position position="518"/>
    </location>
</feature>
<evidence type="ECO:0000256" key="2">
    <source>
        <dbReference type="ARBA" id="ARBA00022448"/>
    </source>
</evidence>
<keyword evidence="3" id="KW-1003">Cell membrane</keyword>
<keyword evidence="8" id="KW-0418">Kinase</keyword>
<evidence type="ECO:0000256" key="5">
    <source>
        <dbReference type="ARBA" id="ARBA00022679"/>
    </source>
</evidence>
<reference evidence="16" key="1">
    <citation type="submission" date="2023-11" db="EMBL/GenBank/DDBJ databases">
        <title>Scrofimicrobium hongkongense sp. nov., isolated from a patient with peritonitis.</title>
        <authorList>
            <person name="Lao H.Y."/>
            <person name="Wong A.Y.P."/>
            <person name="Ng T.L."/>
            <person name="Wong R.Y.L."/>
            <person name="Yau M.C.Y."/>
            <person name="Lam J.Y.W."/>
            <person name="Siu G.K.H."/>
        </authorList>
    </citation>
    <scope>NUCLEOTIDE SEQUENCE</scope>
    <source>
        <strain evidence="16">R131</strain>
    </source>
</reference>
<dbReference type="InterPro" id="IPR013013">
    <property type="entry name" value="PTS_EIIC_1"/>
</dbReference>
<organism evidence="16">
    <name type="scientific">Scrofimicrobium appendicitidis</name>
    <dbReference type="NCBI Taxonomy" id="3079930"/>
    <lineage>
        <taxon>Bacteria</taxon>
        <taxon>Bacillati</taxon>
        <taxon>Actinomycetota</taxon>
        <taxon>Actinomycetes</taxon>
        <taxon>Actinomycetales</taxon>
        <taxon>Actinomycetaceae</taxon>
        <taxon>Scrofimicrobium</taxon>
    </lineage>
</organism>
<dbReference type="PROSITE" id="PS51098">
    <property type="entry name" value="PTS_EIIB_TYPE_1"/>
    <property type="match status" value="1"/>
</dbReference>
<evidence type="ECO:0000256" key="3">
    <source>
        <dbReference type="ARBA" id="ARBA00022475"/>
    </source>
</evidence>
<evidence type="ECO:0000313" key="16">
    <source>
        <dbReference type="EMBL" id="XBW08339.1"/>
    </source>
</evidence>
<proteinExistence type="predicted"/>